<dbReference type="EMBL" id="CP123584">
    <property type="protein sequence ID" value="WZK88475.1"/>
    <property type="molecule type" value="Genomic_DNA"/>
</dbReference>
<evidence type="ECO:0000256" key="1">
    <source>
        <dbReference type="SAM" id="SignalP"/>
    </source>
</evidence>
<organism evidence="2 3">
    <name type="scientific">Aliisedimentitalea scapharcae</name>
    <dbReference type="NCBI Taxonomy" id="1524259"/>
    <lineage>
        <taxon>Bacteria</taxon>
        <taxon>Pseudomonadati</taxon>
        <taxon>Pseudomonadota</taxon>
        <taxon>Alphaproteobacteria</taxon>
        <taxon>Rhodobacterales</taxon>
        <taxon>Roseobacteraceae</taxon>
        <taxon>Aliisedimentitalea</taxon>
    </lineage>
</organism>
<protein>
    <recommendedName>
        <fullName evidence="4">Lipoprotein</fullName>
    </recommendedName>
</protein>
<name>A0ABZ2XQU2_9RHOB</name>
<feature type="signal peptide" evidence="1">
    <location>
        <begin position="1"/>
        <end position="20"/>
    </location>
</feature>
<gene>
    <name evidence="2" type="ORF">QEZ52_18000</name>
</gene>
<feature type="chain" id="PRO_5047000212" description="Lipoprotein" evidence="1">
    <location>
        <begin position="21"/>
        <end position="164"/>
    </location>
</feature>
<reference evidence="2 3" key="1">
    <citation type="submission" date="2023-04" db="EMBL/GenBank/DDBJ databases">
        <title>Complete genome sequence of Alisedimentitalea scapharcae.</title>
        <authorList>
            <person name="Rong J.-C."/>
            <person name="Yi M.-L."/>
            <person name="Zhao Q."/>
        </authorList>
    </citation>
    <scope>NUCLEOTIDE SEQUENCE [LARGE SCALE GENOMIC DNA]</scope>
    <source>
        <strain evidence="2 3">KCTC 42119</strain>
    </source>
</reference>
<sequence length="164" mass="17367">MICRLSSALIGVVLAGPAVALSCLPWGATDAYLEAAASKSNFVVVDGQLTFDDSLLPTTDWENQQHTPEQSRIPARIQGQSLSRAGYLTPFASDITLEVLCYGPWCAGATDGARYVMFLEQRPGGYVLQVNPCGGFAFDAGKGEAAKQVLQCHQGGRCAPRAGN</sequence>
<dbReference type="RefSeq" id="WP_406645861.1">
    <property type="nucleotide sequence ID" value="NZ_CP123584.1"/>
</dbReference>
<keyword evidence="3" id="KW-1185">Reference proteome</keyword>
<proteinExistence type="predicted"/>
<dbReference type="Proteomes" id="UP001623232">
    <property type="component" value="Chromosome"/>
</dbReference>
<evidence type="ECO:0008006" key="4">
    <source>
        <dbReference type="Google" id="ProtNLM"/>
    </source>
</evidence>
<evidence type="ECO:0000313" key="2">
    <source>
        <dbReference type="EMBL" id="WZK88475.1"/>
    </source>
</evidence>
<accession>A0ABZ2XQU2</accession>
<keyword evidence="1" id="KW-0732">Signal</keyword>
<dbReference type="PROSITE" id="PS51257">
    <property type="entry name" value="PROKAR_LIPOPROTEIN"/>
    <property type="match status" value="1"/>
</dbReference>
<evidence type="ECO:0000313" key="3">
    <source>
        <dbReference type="Proteomes" id="UP001623232"/>
    </source>
</evidence>